<gene>
    <name evidence="2" type="ORF">AAFF_G00028300</name>
</gene>
<feature type="signal peptide" evidence="1">
    <location>
        <begin position="1"/>
        <end position="23"/>
    </location>
</feature>
<comment type="caution">
    <text evidence="2">The sequence shown here is derived from an EMBL/GenBank/DDBJ whole genome shotgun (WGS) entry which is preliminary data.</text>
</comment>
<dbReference type="AlphaFoldDB" id="A0AAD7S4H6"/>
<dbReference type="Proteomes" id="UP001221898">
    <property type="component" value="Unassembled WGS sequence"/>
</dbReference>
<reference evidence="2" key="1">
    <citation type="journal article" date="2023" name="Science">
        <title>Genome structures resolve the early diversification of teleost fishes.</title>
        <authorList>
            <person name="Parey E."/>
            <person name="Louis A."/>
            <person name="Montfort J."/>
            <person name="Bouchez O."/>
            <person name="Roques C."/>
            <person name="Iampietro C."/>
            <person name="Lluch J."/>
            <person name="Castinel A."/>
            <person name="Donnadieu C."/>
            <person name="Desvignes T."/>
            <person name="Floi Bucao C."/>
            <person name="Jouanno E."/>
            <person name="Wen M."/>
            <person name="Mejri S."/>
            <person name="Dirks R."/>
            <person name="Jansen H."/>
            <person name="Henkel C."/>
            <person name="Chen W.J."/>
            <person name="Zahm M."/>
            <person name="Cabau C."/>
            <person name="Klopp C."/>
            <person name="Thompson A.W."/>
            <person name="Robinson-Rechavi M."/>
            <person name="Braasch I."/>
            <person name="Lecointre G."/>
            <person name="Bobe J."/>
            <person name="Postlethwait J.H."/>
            <person name="Berthelot C."/>
            <person name="Roest Crollius H."/>
            <person name="Guiguen Y."/>
        </authorList>
    </citation>
    <scope>NUCLEOTIDE SEQUENCE</scope>
    <source>
        <strain evidence="2">NC1722</strain>
    </source>
</reference>
<name>A0AAD7S4H6_9TELE</name>
<keyword evidence="3" id="KW-1185">Reference proteome</keyword>
<protein>
    <recommendedName>
        <fullName evidence="4">Secreted protein</fullName>
    </recommendedName>
</protein>
<evidence type="ECO:0000256" key="1">
    <source>
        <dbReference type="SAM" id="SignalP"/>
    </source>
</evidence>
<evidence type="ECO:0008006" key="4">
    <source>
        <dbReference type="Google" id="ProtNLM"/>
    </source>
</evidence>
<evidence type="ECO:0000313" key="2">
    <source>
        <dbReference type="EMBL" id="KAJ8395783.1"/>
    </source>
</evidence>
<proteinExistence type="predicted"/>
<keyword evidence="1" id="KW-0732">Signal</keyword>
<sequence>MIHRWAQWKFFCPISLPWHLSWHTCPWTSLEPAAPRSQEAGPARGLVNFGMGKGQASATMPRSQWEAHFLGLRSARAPVWCKDARSAQDRPICPTIITSTR</sequence>
<dbReference type="EMBL" id="JAINUG010000113">
    <property type="protein sequence ID" value="KAJ8395783.1"/>
    <property type="molecule type" value="Genomic_DNA"/>
</dbReference>
<feature type="chain" id="PRO_5042085761" description="Secreted protein" evidence="1">
    <location>
        <begin position="24"/>
        <end position="101"/>
    </location>
</feature>
<organism evidence="2 3">
    <name type="scientific">Aldrovandia affinis</name>
    <dbReference type="NCBI Taxonomy" id="143900"/>
    <lineage>
        <taxon>Eukaryota</taxon>
        <taxon>Metazoa</taxon>
        <taxon>Chordata</taxon>
        <taxon>Craniata</taxon>
        <taxon>Vertebrata</taxon>
        <taxon>Euteleostomi</taxon>
        <taxon>Actinopterygii</taxon>
        <taxon>Neopterygii</taxon>
        <taxon>Teleostei</taxon>
        <taxon>Notacanthiformes</taxon>
        <taxon>Halosauridae</taxon>
        <taxon>Aldrovandia</taxon>
    </lineage>
</organism>
<accession>A0AAD7S4H6</accession>
<evidence type="ECO:0000313" key="3">
    <source>
        <dbReference type="Proteomes" id="UP001221898"/>
    </source>
</evidence>